<feature type="non-terminal residue" evidence="1">
    <location>
        <position position="58"/>
    </location>
</feature>
<comment type="caution">
    <text evidence="1">The sequence shown here is derived from an EMBL/GenBank/DDBJ whole genome shotgun (WGS) entry which is preliminary data.</text>
</comment>
<evidence type="ECO:0000313" key="2">
    <source>
        <dbReference type="Proteomes" id="UP001159427"/>
    </source>
</evidence>
<protein>
    <submittedName>
        <fullName evidence="1">Uncharacterized protein</fullName>
    </submittedName>
</protein>
<name>A0ABN8T3A9_9CNID</name>
<proteinExistence type="predicted"/>
<dbReference type="Proteomes" id="UP001159427">
    <property type="component" value="Unassembled WGS sequence"/>
</dbReference>
<accession>A0ABN8T3A9</accession>
<keyword evidence="2" id="KW-1185">Reference proteome</keyword>
<gene>
    <name evidence="1" type="ORF">PEVE_00036576</name>
</gene>
<sequence>MNTLKHRCYYQALVSKHTSLKRDLCYNLRGKGSNLVQPHFNTESFSFIASKLWNKLPL</sequence>
<dbReference type="EMBL" id="CALNXI010005869">
    <property type="protein sequence ID" value="CAH3198761.1"/>
    <property type="molecule type" value="Genomic_DNA"/>
</dbReference>
<reference evidence="1 2" key="1">
    <citation type="submission" date="2022-05" db="EMBL/GenBank/DDBJ databases">
        <authorList>
            <consortium name="Genoscope - CEA"/>
            <person name="William W."/>
        </authorList>
    </citation>
    <scope>NUCLEOTIDE SEQUENCE [LARGE SCALE GENOMIC DNA]</scope>
</reference>
<organism evidence="1 2">
    <name type="scientific">Porites evermanni</name>
    <dbReference type="NCBI Taxonomy" id="104178"/>
    <lineage>
        <taxon>Eukaryota</taxon>
        <taxon>Metazoa</taxon>
        <taxon>Cnidaria</taxon>
        <taxon>Anthozoa</taxon>
        <taxon>Hexacorallia</taxon>
        <taxon>Scleractinia</taxon>
        <taxon>Fungiina</taxon>
        <taxon>Poritidae</taxon>
        <taxon>Porites</taxon>
    </lineage>
</organism>
<evidence type="ECO:0000313" key="1">
    <source>
        <dbReference type="EMBL" id="CAH3198761.1"/>
    </source>
</evidence>